<accession>A0AAW1LX52</accession>
<evidence type="ECO:0000256" key="3">
    <source>
        <dbReference type="ARBA" id="ARBA00022295"/>
    </source>
</evidence>
<comment type="subcellular location">
    <subcellularLocation>
        <location evidence="1">Lysosome membrane</location>
    </subcellularLocation>
</comment>
<dbReference type="GO" id="GO:0005765">
    <property type="term" value="C:lysosomal membrane"/>
    <property type="evidence" value="ECO:0007669"/>
    <property type="project" value="UniProtKB-SubCell"/>
</dbReference>
<evidence type="ECO:0000256" key="2">
    <source>
        <dbReference type="ARBA" id="ARBA00005433"/>
    </source>
</evidence>
<keyword evidence="5" id="KW-0458">Lysosome</keyword>
<name>A0AAW1LX52_POPJA</name>
<dbReference type="InterPro" id="IPR032143">
    <property type="entry name" value="BORCS7"/>
</dbReference>
<evidence type="ECO:0000256" key="5">
    <source>
        <dbReference type="ARBA" id="ARBA00023228"/>
    </source>
</evidence>
<evidence type="ECO:0000256" key="4">
    <source>
        <dbReference type="ARBA" id="ARBA00023136"/>
    </source>
</evidence>
<proteinExistence type="inferred from homology"/>
<keyword evidence="7" id="KW-1185">Reference proteome</keyword>
<evidence type="ECO:0000256" key="1">
    <source>
        <dbReference type="ARBA" id="ARBA00004656"/>
    </source>
</evidence>
<dbReference type="Proteomes" id="UP001458880">
    <property type="component" value="Unassembled WGS sequence"/>
</dbReference>
<evidence type="ECO:0000313" key="7">
    <source>
        <dbReference type="Proteomes" id="UP001458880"/>
    </source>
</evidence>
<dbReference type="Pfam" id="PF16088">
    <property type="entry name" value="BORCS7"/>
    <property type="match status" value="1"/>
</dbReference>
<dbReference type="PANTHER" id="PTHR31397:SF1">
    <property type="entry name" value="BLOC-1-RELATED COMPLEX SUBUNIT 7"/>
    <property type="match status" value="1"/>
</dbReference>
<organism evidence="6 7">
    <name type="scientific">Popillia japonica</name>
    <name type="common">Japanese beetle</name>
    <dbReference type="NCBI Taxonomy" id="7064"/>
    <lineage>
        <taxon>Eukaryota</taxon>
        <taxon>Metazoa</taxon>
        <taxon>Ecdysozoa</taxon>
        <taxon>Arthropoda</taxon>
        <taxon>Hexapoda</taxon>
        <taxon>Insecta</taxon>
        <taxon>Pterygota</taxon>
        <taxon>Neoptera</taxon>
        <taxon>Endopterygota</taxon>
        <taxon>Coleoptera</taxon>
        <taxon>Polyphaga</taxon>
        <taxon>Scarabaeiformia</taxon>
        <taxon>Scarabaeidae</taxon>
        <taxon>Rutelinae</taxon>
        <taxon>Popillia</taxon>
    </lineage>
</organism>
<protein>
    <recommendedName>
        <fullName evidence="3">BLOC-1-related complex subunit 7</fullName>
    </recommendedName>
</protein>
<reference evidence="6 7" key="1">
    <citation type="journal article" date="2024" name="BMC Genomics">
        <title>De novo assembly and annotation of Popillia japonica's genome with initial clues to its potential as an invasive pest.</title>
        <authorList>
            <person name="Cucini C."/>
            <person name="Boschi S."/>
            <person name="Funari R."/>
            <person name="Cardaioli E."/>
            <person name="Iannotti N."/>
            <person name="Marturano G."/>
            <person name="Paoli F."/>
            <person name="Bruttini M."/>
            <person name="Carapelli A."/>
            <person name="Frati F."/>
            <person name="Nardi F."/>
        </authorList>
    </citation>
    <scope>NUCLEOTIDE SEQUENCE [LARGE SCALE GENOMIC DNA]</scope>
    <source>
        <strain evidence="6">DMR45628</strain>
    </source>
</reference>
<dbReference type="PANTHER" id="PTHR31397">
    <property type="entry name" value="BLOC-1-RELATED COMPLEX SUBUNIT 7 BORSC7"/>
    <property type="match status" value="1"/>
</dbReference>
<dbReference type="AlphaFoldDB" id="A0AAW1LX52"/>
<evidence type="ECO:0000313" key="6">
    <source>
        <dbReference type="EMBL" id="KAK9738653.1"/>
    </source>
</evidence>
<keyword evidence="4" id="KW-0472">Membrane</keyword>
<dbReference type="EMBL" id="JASPKY010000084">
    <property type="protein sequence ID" value="KAK9738653.1"/>
    <property type="molecule type" value="Genomic_DNA"/>
</dbReference>
<dbReference type="GO" id="GO:0099078">
    <property type="term" value="C:BORC complex"/>
    <property type="evidence" value="ECO:0007669"/>
    <property type="project" value="TreeGrafter"/>
</dbReference>
<sequence length="128" mass="14552">MTSASSTSARSLFADSKMRLADRVQVNVNNIASLARQIVRGSKSNEILMHSARNFAIQEHAIRESEGNLKKLQSVCVHLGYQHDSILQSCQKIEEYNFKILYKFNIVLNNRIEDVYIIKITPKVQVDA</sequence>
<comment type="caution">
    <text evidence="6">The sequence shown here is derived from an EMBL/GenBank/DDBJ whole genome shotgun (WGS) entry which is preliminary data.</text>
</comment>
<comment type="similarity">
    <text evidence="2">Belongs to the BORCS7 family.</text>
</comment>
<gene>
    <name evidence="6" type="ORF">QE152_g9717</name>
</gene>